<evidence type="ECO:0000256" key="1">
    <source>
        <dbReference type="SAM" id="Coils"/>
    </source>
</evidence>
<dbReference type="GeneID" id="87906700"/>
<sequence>MCRGTKSRMSCGHFHVSFHERCHPWCNEPQVQFIGQKDERCGHCIAKTQVDSSRASRLQDAWDSYCNDAKQEVLVSLREKIISANREIRALKEEFPDLDGLSSELERVRKEQSETMRMIHAQMERAKEEGAMKELLLMQERKSSLQRKRDSGRCENRATGNQLLESLDGDIERLNEEQVMLMERSPELTRLIWLDRQLVQLESNETTLCSHDSLAKLDAITRSRDVYVADEIRLTEERLSNLKSIEGRLRHQAMQEKAEVKNARCEGRAAAQKESDSDLVQVEDTPVACPETLSLTTNTKRSLTTVVAPETLSSTTSRPSIPIPRYSLPVSSLHRPSSYISRQSIIEQNQPRILYRIFTLATDPAECSSRWSLRASQHYGE</sequence>
<dbReference type="Proteomes" id="UP001323405">
    <property type="component" value="Unassembled WGS sequence"/>
</dbReference>
<accession>A0ABR0GZ68</accession>
<feature type="coiled-coil region" evidence="1">
    <location>
        <begin position="67"/>
        <end position="129"/>
    </location>
</feature>
<protein>
    <submittedName>
        <fullName evidence="2">Uncharacterized protein</fullName>
    </submittedName>
</protein>
<gene>
    <name evidence="2" type="ORF">QC762_123743</name>
</gene>
<dbReference type="EMBL" id="JAFFHA010000001">
    <property type="protein sequence ID" value="KAK4660979.1"/>
    <property type="molecule type" value="Genomic_DNA"/>
</dbReference>
<comment type="caution">
    <text evidence="2">The sequence shown here is derived from an EMBL/GenBank/DDBJ whole genome shotgun (WGS) entry which is preliminary data.</text>
</comment>
<organism evidence="2 3">
    <name type="scientific">Podospora pseudocomata</name>
    <dbReference type="NCBI Taxonomy" id="2093779"/>
    <lineage>
        <taxon>Eukaryota</taxon>
        <taxon>Fungi</taxon>
        <taxon>Dikarya</taxon>
        <taxon>Ascomycota</taxon>
        <taxon>Pezizomycotina</taxon>
        <taxon>Sordariomycetes</taxon>
        <taxon>Sordariomycetidae</taxon>
        <taxon>Sordariales</taxon>
        <taxon>Podosporaceae</taxon>
        <taxon>Podospora</taxon>
    </lineage>
</organism>
<proteinExistence type="predicted"/>
<dbReference type="RefSeq" id="XP_062749948.1">
    <property type="nucleotide sequence ID" value="XM_062886793.1"/>
</dbReference>
<evidence type="ECO:0000313" key="3">
    <source>
        <dbReference type="Proteomes" id="UP001323405"/>
    </source>
</evidence>
<keyword evidence="1" id="KW-0175">Coiled coil</keyword>
<reference evidence="2 3" key="1">
    <citation type="journal article" date="2023" name="bioRxiv">
        <title>High-quality genome assemblies of four members of thePodospora anserinaspecies complex.</title>
        <authorList>
            <person name="Ament-Velasquez S.L."/>
            <person name="Vogan A.A."/>
            <person name="Wallerman O."/>
            <person name="Hartmann F."/>
            <person name="Gautier V."/>
            <person name="Silar P."/>
            <person name="Giraud T."/>
            <person name="Johannesson H."/>
        </authorList>
    </citation>
    <scope>NUCLEOTIDE SEQUENCE [LARGE SCALE GENOMIC DNA]</scope>
    <source>
        <strain evidence="2 3">CBS 415.72m</strain>
    </source>
</reference>
<keyword evidence="3" id="KW-1185">Reference proteome</keyword>
<evidence type="ECO:0000313" key="2">
    <source>
        <dbReference type="EMBL" id="KAK4660979.1"/>
    </source>
</evidence>
<name>A0ABR0GZ68_9PEZI</name>